<dbReference type="PANTHER" id="PTHR30605">
    <property type="entry name" value="ANHYDRO-N-ACETYLMURAMIC ACID KINASE"/>
    <property type="match status" value="1"/>
</dbReference>
<dbReference type="GO" id="GO:0006040">
    <property type="term" value="P:amino sugar metabolic process"/>
    <property type="evidence" value="ECO:0007669"/>
    <property type="project" value="InterPro"/>
</dbReference>
<comment type="similarity">
    <text evidence="1">Belongs to the anhydro-N-acetylmuramic acid kinase family.</text>
</comment>
<evidence type="ECO:0000313" key="3">
    <source>
        <dbReference type="Proteomes" id="UP000243535"/>
    </source>
</evidence>
<keyword evidence="1" id="KW-0808">Transferase</keyword>
<dbReference type="RefSeq" id="WP_055434143.1">
    <property type="nucleotide sequence ID" value="NZ_CYHA01000004.1"/>
</dbReference>
<comment type="function">
    <text evidence="1">Catalyzes the specific phosphorylation of 1,6-anhydro-N-acetylmuramic acid (anhMurNAc) with the simultaneous cleavage of the 1,6-anhydro ring, generating MurNAc-6-P. Is required for the utilization of anhMurNAc either imported from the medium or derived from its own cell wall murein, and thus plays a role in cell wall recycling.</text>
</comment>
<keyword evidence="1" id="KW-0067">ATP-binding</keyword>
<dbReference type="GO" id="GO:0016773">
    <property type="term" value="F:phosphotransferase activity, alcohol group as acceptor"/>
    <property type="evidence" value="ECO:0007669"/>
    <property type="project" value="UniProtKB-UniRule"/>
</dbReference>
<dbReference type="CDD" id="cd24050">
    <property type="entry name" value="ASKHA_NBD_ANMK"/>
    <property type="match status" value="1"/>
</dbReference>
<dbReference type="PANTHER" id="PTHR30605:SF0">
    <property type="entry name" value="ANHYDRO-N-ACETYLMURAMIC ACID KINASE"/>
    <property type="match status" value="1"/>
</dbReference>
<dbReference type="Pfam" id="PF03702">
    <property type="entry name" value="AnmK"/>
    <property type="match status" value="1"/>
</dbReference>
<evidence type="ECO:0000256" key="1">
    <source>
        <dbReference type="HAMAP-Rule" id="MF_01270"/>
    </source>
</evidence>
<comment type="pathway">
    <text evidence="1">Cell wall biogenesis; peptidoglycan recycling.</text>
</comment>
<dbReference type="UniPathway" id="UPA00343"/>
<dbReference type="GO" id="GO:0016301">
    <property type="term" value="F:kinase activity"/>
    <property type="evidence" value="ECO:0007669"/>
    <property type="project" value="UniProtKB-KW"/>
</dbReference>
<dbReference type="AlphaFoldDB" id="A0A0K6H1A1"/>
<gene>
    <name evidence="1" type="primary">anmK</name>
    <name evidence="2" type="ORF">Ga0061063_2184</name>
</gene>
<dbReference type="InterPro" id="IPR005338">
    <property type="entry name" value="Anhydro_N_Ac-Mur_kinase"/>
</dbReference>
<comment type="catalytic activity">
    <reaction evidence="1">
        <text>1,6-anhydro-N-acetyl-beta-muramate + ATP + H2O = N-acetyl-D-muramate 6-phosphate + ADP + H(+)</text>
        <dbReference type="Rhea" id="RHEA:24952"/>
        <dbReference type="ChEBI" id="CHEBI:15377"/>
        <dbReference type="ChEBI" id="CHEBI:15378"/>
        <dbReference type="ChEBI" id="CHEBI:30616"/>
        <dbReference type="ChEBI" id="CHEBI:58690"/>
        <dbReference type="ChEBI" id="CHEBI:58722"/>
        <dbReference type="ChEBI" id="CHEBI:456216"/>
        <dbReference type="EC" id="2.7.1.170"/>
    </reaction>
</comment>
<comment type="pathway">
    <text evidence="1">Amino-sugar metabolism; 1,6-anhydro-N-acetylmuramate degradation.</text>
</comment>
<proteinExistence type="inferred from homology"/>
<dbReference type="EC" id="2.7.1.170" evidence="1"/>
<keyword evidence="3" id="KW-1185">Reference proteome</keyword>
<keyword evidence="1" id="KW-0547">Nucleotide-binding</keyword>
<evidence type="ECO:0000313" key="2">
    <source>
        <dbReference type="EMBL" id="CUA84763.1"/>
    </source>
</evidence>
<dbReference type="STRING" id="375574.GCA_001418035_01972"/>
<dbReference type="InterPro" id="IPR043129">
    <property type="entry name" value="ATPase_NBD"/>
</dbReference>
<dbReference type="OrthoDB" id="9763949at2"/>
<dbReference type="NCBIfam" id="NF007139">
    <property type="entry name" value="PRK09585.1-3"/>
    <property type="match status" value="1"/>
</dbReference>
<organism evidence="2 3">
    <name type="scientific">Gulbenkiania indica</name>
    <dbReference type="NCBI Taxonomy" id="375574"/>
    <lineage>
        <taxon>Bacteria</taxon>
        <taxon>Pseudomonadati</taxon>
        <taxon>Pseudomonadota</taxon>
        <taxon>Betaproteobacteria</taxon>
        <taxon>Neisseriales</taxon>
        <taxon>Chromobacteriaceae</taxon>
        <taxon>Gulbenkiania</taxon>
    </lineage>
</organism>
<name>A0A0K6H1A1_9NEIS</name>
<keyword evidence="1 2" id="KW-0418">Kinase</keyword>
<feature type="binding site" evidence="1">
    <location>
        <begin position="11"/>
        <end position="18"/>
    </location>
    <ligand>
        <name>ATP</name>
        <dbReference type="ChEBI" id="CHEBI:30616"/>
    </ligand>
</feature>
<dbReference type="EMBL" id="CYHA01000004">
    <property type="protein sequence ID" value="CUA84763.1"/>
    <property type="molecule type" value="Genomic_DNA"/>
</dbReference>
<dbReference type="Gene3D" id="3.30.420.40">
    <property type="match status" value="2"/>
</dbReference>
<dbReference type="SUPFAM" id="SSF53067">
    <property type="entry name" value="Actin-like ATPase domain"/>
    <property type="match status" value="1"/>
</dbReference>
<dbReference type="HAMAP" id="MF_01270">
    <property type="entry name" value="AnhMurNAc_kinase"/>
    <property type="match status" value="1"/>
</dbReference>
<keyword evidence="1" id="KW-0119">Carbohydrate metabolism</keyword>
<sequence length="371" mass="39451">MTEYYIGLMSGTSLDGVDAVLVAFDEGGKLAVQGEAFVPFSDVLRAEVLALQPAGYNELDRAARLANTLSDLYTQAVRQVLDHSGLPASAVVAVGCHGQTVRHAPQAGYTLQLVNLARLAEGCGIDVTGDFRSRDIAAGGQGAPLVPAFHHAAFASATEGRVILNIGGIANLTCLLPGEAVTGFDTGPGNMLMDAWTLRHLGTPYDASGRWARQGHCLPALLEQLLEEPYFRMKPPKSTGRDLFDLRWLERQLQLFRARHAMDPSPADVQATLMQLTVQSVSQAIRHHAAAAKAVYVCGGGARNDWLMQGLAEALPGVQLATTQALGLPVHQVEATAFAWLARQFVKRQAGNLPAVTGATGTRLLGALYPA</sequence>
<dbReference type="Proteomes" id="UP000243535">
    <property type="component" value="Unassembled WGS sequence"/>
</dbReference>
<protein>
    <recommendedName>
        <fullName evidence="1">Anhydro-N-acetylmuramic acid kinase</fullName>
        <ecNumber evidence="1">2.7.1.170</ecNumber>
    </recommendedName>
    <alternativeName>
        <fullName evidence="1">AnhMurNAc kinase</fullName>
    </alternativeName>
</protein>
<dbReference type="GO" id="GO:0009254">
    <property type="term" value="P:peptidoglycan turnover"/>
    <property type="evidence" value="ECO:0007669"/>
    <property type="project" value="UniProtKB-UniRule"/>
</dbReference>
<dbReference type="GO" id="GO:0097175">
    <property type="term" value="P:1,6-anhydro-N-acetyl-beta-muramic acid catabolic process"/>
    <property type="evidence" value="ECO:0007669"/>
    <property type="project" value="UniProtKB-UniRule"/>
</dbReference>
<dbReference type="UniPathway" id="UPA00544"/>
<dbReference type="GO" id="GO:0005524">
    <property type="term" value="F:ATP binding"/>
    <property type="evidence" value="ECO:0007669"/>
    <property type="project" value="UniProtKB-UniRule"/>
</dbReference>
<accession>A0A0K6H1A1</accession>
<reference evidence="3" key="1">
    <citation type="submission" date="2015-08" db="EMBL/GenBank/DDBJ databases">
        <authorList>
            <person name="Varghese N."/>
        </authorList>
    </citation>
    <scope>NUCLEOTIDE SEQUENCE [LARGE SCALE GENOMIC DNA]</scope>
    <source>
        <strain evidence="3">DSM 17901</strain>
    </source>
</reference>